<dbReference type="SUPFAM" id="SSF158446">
    <property type="entry name" value="IVS-encoded protein-like"/>
    <property type="match status" value="1"/>
</dbReference>
<dbReference type="InterPro" id="IPR012657">
    <property type="entry name" value="23S_rRNA-intervening_sequence"/>
</dbReference>
<evidence type="ECO:0000313" key="2">
    <source>
        <dbReference type="Proteomes" id="UP000178750"/>
    </source>
</evidence>
<proteinExistence type="predicted"/>
<evidence type="ECO:0000313" key="1">
    <source>
        <dbReference type="EMBL" id="OGM22506.1"/>
    </source>
</evidence>
<accession>A0A1F7Y594</accession>
<dbReference type="Gene3D" id="1.20.1440.60">
    <property type="entry name" value="23S rRNA-intervening sequence"/>
    <property type="match status" value="1"/>
</dbReference>
<protein>
    <recommendedName>
        <fullName evidence="3">Four helix bundle protein</fullName>
    </recommendedName>
</protein>
<dbReference type="InterPro" id="IPR036583">
    <property type="entry name" value="23S_rRNA_IVS_sf"/>
</dbReference>
<dbReference type="AlphaFoldDB" id="A0A1F7Y594"/>
<sequence>MDVNKKNFEDIHKRIYRFVIRVLIFLKKLPDTSENKVIRYQLAKSATSMGANDQEADGTTSVKDFINKYTIVRKESEETNYWLNVIKDTNPDITKEIDEFIDESLELIKIVSKIIYNSKNKVRK</sequence>
<organism evidence="1 2">
    <name type="scientific">Candidatus Woesebacteria bacterium RIFCSPHIGHO2_01_FULL_38_9b</name>
    <dbReference type="NCBI Taxonomy" id="1802493"/>
    <lineage>
        <taxon>Bacteria</taxon>
        <taxon>Candidatus Woeseibacteriota</taxon>
    </lineage>
</organism>
<dbReference type="PIRSF" id="PIRSF035652">
    <property type="entry name" value="CHP02436"/>
    <property type="match status" value="1"/>
</dbReference>
<dbReference type="EMBL" id="MGGF01000001">
    <property type="protein sequence ID" value="OGM22506.1"/>
    <property type="molecule type" value="Genomic_DNA"/>
</dbReference>
<dbReference type="PANTHER" id="PTHR38471:SF2">
    <property type="entry name" value="FOUR HELIX BUNDLE PROTEIN"/>
    <property type="match status" value="1"/>
</dbReference>
<gene>
    <name evidence="1" type="ORF">A2863_02950</name>
</gene>
<dbReference type="Proteomes" id="UP000178750">
    <property type="component" value="Unassembled WGS sequence"/>
</dbReference>
<reference evidence="1 2" key="1">
    <citation type="journal article" date="2016" name="Nat. Commun.">
        <title>Thousands of microbial genomes shed light on interconnected biogeochemical processes in an aquifer system.</title>
        <authorList>
            <person name="Anantharaman K."/>
            <person name="Brown C.T."/>
            <person name="Hug L.A."/>
            <person name="Sharon I."/>
            <person name="Castelle C.J."/>
            <person name="Probst A.J."/>
            <person name="Thomas B.C."/>
            <person name="Singh A."/>
            <person name="Wilkins M.J."/>
            <person name="Karaoz U."/>
            <person name="Brodie E.L."/>
            <person name="Williams K.H."/>
            <person name="Hubbard S.S."/>
            <person name="Banfield J.F."/>
        </authorList>
    </citation>
    <scope>NUCLEOTIDE SEQUENCE [LARGE SCALE GENOMIC DNA]</scope>
</reference>
<dbReference type="PANTHER" id="PTHR38471">
    <property type="entry name" value="FOUR HELIX BUNDLE PROTEIN"/>
    <property type="match status" value="1"/>
</dbReference>
<name>A0A1F7Y594_9BACT</name>
<dbReference type="NCBIfam" id="TIGR02436">
    <property type="entry name" value="four helix bundle protein"/>
    <property type="match status" value="1"/>
</dbReference>
<evidence type="ECO:0008006" key="3">
    <source>
        <dbReference type="Google" id="ProtNLM"/>
    </source>
</evidence>
<dbReference type="Pfam" id="PF05635">
    <property type="entry name" value="23S_rRNA_IVP"/>
    <property type="match status" value="1"/>
</dbReference>
<comment type="caution">
    <text evidence="1">The sequence shown here is derived from an EMBL/GenBank/DDBJ whole genome shotgun (WGS) entry which is preliminary data.</text>
</comment>